<name>G0UC48_TRYVY</name>
<dbReference type="AlphaFoldDB" id="G0UC48"/>
<organism evidence="2">
    <name type="scientific">Trypanosoma vivax (strain Y486)</name>
    <dbReference type="NCBI Taxonomy" id="1055687"/>
    <lineage>
        <taxon>Eukaryota</taxon>
        <taxon>Discoba</taxon>
        <taxon>Euglenozoa</taxon>
        <taxon>Kinetoplastea</taxon>
        <taxon>Metakinetoplastina</taxon>
        <taxon>Trypanosomatida</taxon>
        <taxon>Trypanosomatidae</taxon>
        <taxon>Trypanosoma</taxon>
        <taxon>Duttonella</taxon>
    </lineage>
</organism>
<keyword evidence="1" id="KW-0812">Transmembrane</keyword>
<dbReference type="EMBL" id="HE573027">
    <property type="protein sequence ID" value="CCC53396.1"/>
    <property type="molecule type" value="Genomic_DNA"/>
</dbReference>
<keyword evidence="1" id="KW-0472">Membrane</keyword>
<proteinExistence type="predicted"/>
<accession>G0UC48</accession>
<gene>
    <name evidence="2" type="ORF">TVY486_1108800</name>
</gene>
<sequence>MVLVTCSLVVPFGFPPHALSEASPLQLRDEFICSLHHFLHMKGPGKRGTKYLSERTRLVYTPHERVLEAFRNCCVVDRFIFFTCLIPLLHKIVSFPALYCGVLFLPSPACFFFFLPDQK</sequence>
<evidence type="ECO:0000313" key="2">
    <source>
        <dbReference type="EMBL" id="CCC53396.1"/>
    </source>
</evidence>
<reference evidence="2" key="1">
    <citation type="journal article" date="2012" name="Proc. Natl. Acad. Sci. U.S.A.">
        <title>Antigenic diversity is generated by distinct evolutionary mechanisms in African trypanosome species.</title>
        <authorList>
            <person name="Jackson A.P."/>
            <person name="Berry A."/>
            <person name="Aslett M."/>
            <person name="Allison H.C."/>
            <person name="Burton P."/>
            <person name="Vavrova-Anderson J."/>
            <person name="Brown R."/>
            <person name="Browne H."/>
            <person name="Corton N."/>
            <person name="Hauser H."/>
            <person name="Gamble J."/>
            <person name="Gilderthorp R."/>
            <person name="Marcello L."/>
            <person name="McQuillan J."/>
            <person name="Otto T.D."/>
            <person name="Quail M.A."/>
            <person name="Sanders M.J."/>
            <person name="van Tonder A."/>
            <person name="Ginger M.L."/>
            <person name="Field M.C."/>
            <person name="Barry J.D."/>
            <person name="Hertz-Fowler C."/>
            <person name="Berriman M."/>
        </authorList>
    </citation>
    <scope>NUCLEOTIDE SEQUENCE</scope>
    <source>
        <strain evidence="2">Y486</strain>
    </source>
</reference>
<feature type="transmembrane region" description="Helical" evidence="1">
    <location>
        <begin position="95"/>
        <end position="115"/>
    </location>
</feature>
<keyword evidence="1" id="KW-1133">Transmembrane helix</keyword>
<evidence type="ECO:0000256" key="1">
    <source>
        <dbReference type="SAM" id="Phobius"/>
    </source>
</evidence>
<protein>
    <submittedName>
        <fullName evidence="2">Uncharacterized protein</fullName>
    </submittedName>
</protein>
<dbReference type="VEuPathDB" id="TriTrypDB:TvY486_1108800"/>